<sequence length="121" mass="13968">MKYMVPFKGTVKRGRRICETSPINGDSSFGDVRELQGHFMSLDVPRGEWSAKQTRSAQQDFFRGRVGGRLRMYLLIRQNFKLFADTLFNAPKPRQKVERLGESLPLGTVCMNRLKECQLIK</sequence>
<dbReference type="AlphaFoldDB" id="A0AAE1CR06"/>
<reference evidence="1" key="1">
    <citation type="journal article" date="2023" name="G3 (Bethesda)">
        <title>A reference genome for the long-term kleptoplast-retaining sea slug Elysia crispata morphotype clarki.</title>
        <authorList>
            <person name="Eastman K.E."/>
            <person name="Pendleton A.L."/>
            <person name="Shaikh M.A."/>
            <person name="Suttiyut T."/>
            <person name="Ogas R."/>
            <person name="Tomko P."/>
            <person name="Gavelis G."/>
            <person name="Widhalm J.R."/>
            <person name="Wisecaver J.H."/>
        </authorList>
    </citation>
    <scope>NUCLEOTIDE SEQUENCE</scope>
    <source>
        <strain evidence="1">ECLA1</strain>
    </source>
</reference>
<keyword evidence="2" id="KW-1185">Reference proteome</keyword>
<name>A0AAE1CR06_9GAST</name>
<gene>
    <name evidence="1" type="ORF">RRG08_053096</name>
</gene>
<proteinExistence type="predicted"/>
<comment type="caution">
    <text evidence="1">The sequence shown here is derived from an EMBL/GenBank/DDBJ whole genome shotgun (WGS) entry which is preliminary data.</text>
</comment>
<protein>
    <submittedName>
        <fullName evidence="1">Uncharacterized protein</fullName>
    </submittedName>
</protein>
<dbReference type="Proteomes" id="UP001283361">
    <property type="component" value="Unassembled WGS sequence"/>
</dbReference>
<evidence type="ECO:0000313" key="1">
    <source>
        <dbReference type="EMBL" id="KAK3729892.1"/>
    </source>
</evidence>
<evidence type="ECO:0000313" key="2">
    <source>
        <dbReference type="Proteomes" id="UP001283361"/>
    </source>
</evidence>
<accession>A0AAE1CR06</accession>
<dbReference type="EMBL" id="JAWDGP010007105">
    <property type="protein sequence ID" value="KAK3729892.1"/>
    <property type="molecule type" value="Genomic_DNA"/>
</dbReference>
<organism evidence="1 2">
    <name type="scientific">Elysia crispata</name>
    <name type="common">lettuce slug</name>
    <dbReference type="NCBI Taxonomy" id="231223"/>
    <lineage>
        <taxon>Eukaryota</taxon>
        <taxon>Metazoa</taxon>
        <taxon>Spiralia</taxon>
        <taxon>Lophotrochozoa</taxon>
        <taxon>Mollusca</taxon>
        <taxon>Gastropoda</taxon>
        <taxon>Heterobranchia</taxon>
        <taxon>Euthyneura</taxon>
        <taxon>Panpulmonata</taxon>
        <taxon>Sacoglossa</taxon>
        <taxon>Placobranchoidea</taxon>
        <taxon>Plakobranchidae</taxon>
        <taxon>Elysia</taxon>
    </lineage>
</organism>